<sequence>MQPIQYNSSFITGKWSENSVRFWVESRTRFIDEQSGRSEDYYQCGSCKSEDTFAENNLFYEDNYDFTPVFGPEYGIVFRRHAYLTGTYKLCPEAVNMWGGQTYRLKEPAVCRLLNTNEEIRNATNEGWMLVAQTEISNPDLGLKAIIEYPVKTMNIHNEKNLYQVDTGPVCLPDLTRNYDRAADSIRLAYVAFNAPHFADFVVEQPTPIVADGNEICKVNHYSGPISLTASNRLFAIE</sequence>
<accession>A0ABS4ILN2</accession>
<protein>
    <submittedName>
        <fullName evidence="1">Uncharacterized protein</fullName>
    </submittedName>
</protein>
<name>A0ABS4ILN2_9BACL</name>
<comment type="caution">
    <text evidence="1">The sequence shown here is derived from an EMBL/GenBank/DDBJ whole genome shotgun (WGS) entry which is preliminary data.</text>
</comment>
<dbReference type="Proteomes" id="UP001519287">
    <property type="component" value="Unassembled WGS sequence"/>
</dbReference>
<evidence type="ECO:0000313" key="1">
    <source>
        <dbReference type="EMBL" id="MBP1988477.1"/>
    </source>
</evidence>
<evidence type="ECO:0000313" key="2">
    <source>
        <dbReference type="Proteomes" id="UP001519287"/>
    </source>
</evidence>
<organism evidence="1 2">
    <name type="scientific">Paenibacillus eucommiae</name>
    <dbReference type="NCBI Taxonomy" id="1355755"/>
    <lineage>
        <taxon>Bacteria</taxon>
        <taxon>Bacillati</taxon>
        <taxon>Bacillota</taxon>
        <taxon>Bacilli</taxon>
        <taxon>Bacillales</taxon>
        <taxon>Paenibacillaceae</taxon>
        <taxon>Paenibacillus</taxon>
    </lineage>
</organism>
<dbReference type="RefSeq" id="WP_209968412.1">
    <property type="nucleotide sequence ID" value="NZ_JAGGLB010000001.1"/>
</dbReference>
<proteinExistence type="predicted"/>
<gene>
    <name evidence="1" type="ORF">J2Z66_000072</name>
</gene>
<reference evidence="1 2" key="1">
    <citation type="submission" date="2021-03" db="EMBL/GenBank/DDBJ databases">
        <title>Genomic Encyclopedia of Type Strains, Phase IV (KMG-IV): sequencing the most valuable type-strain genomes for metagenomic binning, comparative biology and taxonomic classification.</title>
        <authorList>
            <person name="Goeker M."/>
        </authorList>
    </citation>
    <scope>NUCLEOTIDE SEQUENCE [LARGE SCALE GENOMIC DNA]</scope>
    <source>
        <strain evidence="1 2">DSM 26048</strain>
    </source>
</reference>
<keyword evidence="2" id="KW-1185">Reference proteome</keyword>
<dbReference type="EMBL" id="JAGGLB010000001">
    <property type="protein sequence ID" value="MBP1988477.1"/>
    <property type="molecule type" value="Genomic_DNA"/>
</dbReference>